<evidence type="ECO:0000256" key="2">
    <source>
        <dbReference type="ARBA" id="ARBA00022692"/>
    </source>
</evidence>
<dbReference type="GO" id="GO:0016020">
    <property type="term" value="C:membrane"/>
    <property type="evidence" value="ECO:0007669"/>
    <property type="project" value="UniProtKB-SubCell"/>
</dbReference>
<evidence type="ECO:0000256" key="3">
    <source>
        <dbReference type="ARBA" id="ARBA00022989"/>
    </source>
</evidence>
<evidence type="ECO:0000313" key="6">
    <source>
        <dbReference type="EMBL" id="OAQ39892.1"/>
    </source>
</evidence>
<keyword evidence="4 5" id="KW-0472">Membrane</keyword>
<evidence type="ECO:0000256" key="5">
    <source>
        <dbReference type="SAM" id="Phobius"/>
    </source>
</evidence>
<organism evidence="6 7">
    <name type="scientific">Pedobacter psychrophilus</name>
    <dbReference type="NCBI Taxonomy" id="1826909"/>
    <lineage>
        <taxon>Bacteria</taxon>
        <taxon>Pseudomonadati</taxon>
        <taxon>Bacteroidota</taxon>
        <taxon>Sphingobacteriia</taxon>
        <taxon>Sphingobacteriales</taxon>
        <taxon>Sphingobacteriaceae</taxon>
        <taxon>Pedobacter</taxon>
    </lineage>
</organism>
<evidence type="ECO:0000313" key="7">
    <source>
        <dbReference type="Proteomes" id="UP000078459"/>
    </source>
</evidence>
<feature type="transmembrane region" description="Helical" evidence="5">
    <location>
        <begin position="98"/>
        <end position="114"/>
    </location>
</feature>
<dbReference type="Pfam" id="PF07681">
    <property type="entry name" value="DoxX"/>
    <property type="match status" value="1"/>
</dbReference>
<protein>
    <submittedName>
        <fullName evidence="6">DoxX family protein</fullName>
    </submittedName>
</protein>
<keyword evidence="2 5" id="KW-0812">Transmembrane</keyword>
<reference evidence="6 7" key="1">
    <citation type="submission" date="2016-04" db="EMBL/GenBank/DDBJ databases">
        <authorList>
            <person name="Evans L.H."/>
            <person name="Alamgir A."/>
            <person name="Owens N."/>
            <person name="Weber N.D."/>
            <person name="Virtaneva K."/>
            <person name="Barbian K."/>
            <person name="Babar A."/>
            <person name="Rosenke K."/>
        </authorList>
    </citation>
    <scope>NUCLEOTIDE SEQUENCE [LARGE SCALE GENOMIC DNA]</scope>
    <source>
        <strain evidence="6 7">CCM 8644</strain>
    </source>
</reference>
<proteinExistence type="predicted"/>
<feature type="transmembrane region" description="Helical" evidence="5">
    <location>
        <begin position="74"/>
        <end position="92"/>
    </location>
</feature>
<keyword evidence="3 5" id="KW-1133">Transmembrane helix</keyword>
<dbReference type="OrthoDB" id="8161897at2"/>
<evidence type="ECO:0000256" key="4">
    <source>
        <dbReference type="ARBA" id="ARBA00023136"/>
    </source>
</evidence>
<dbReference type="AlphaFoldDB" id="A0A179DGH7"/>
<comment type="subcellular location">
    <subcellularLocation>
        <location evidence="1">Membrane</location>
        <topology evidence="1">Multi-pass membrane protein</topology>
    </subcellularLocation>
</comment>
<sequence>MKNKILFVVSLLFGLLFINAGLNKFFNYMPMPDNLPEKMVKIMGAIMEIGWLLPLVAVAEIVGGLLIILPKTRALGAIIIFPIMVGILLINILQAPSGLPFAIVLSLILGWIMFENRRKYMSLIN</sequence>
<reference evidence="6 7" key="2">
    <citation type="submission" date="2016-06" db="EMBL/GenBank/DDBJ databases">
        <title>Pedobacter psychrophilus sp. nov., isolated from Antarctic fragmentary rock.</title>
        <authorList>
            <person name="Svec P."/>
        </authorList>
    </citation>
    <scope>NUCLEOTIDE SEQUENCE [LARGE SCALE GENOMIC DNA]</scope>
    <source>
        <strain evidence="6 7">CCM 8644</strain>
    </source>
</reference>
<dbReference type="InterPro" id="IPR032808">
    <property type="entry name" value="DoxX"/>
</dbReference>
<gene>
    <name evidence="6" type="ORF">A5893_10020</name>
</gene>
<dbReference type="Proteomes" id="UP000078459">
    <property type="component" value="Unassembled WGS sequence"/>
</dbReference>
<evidence type="ECO:0000256" key="1">
    <source>
        <dbReference type="ARBA" id="ARBA00004141"/>
    </source>
</evidence>
<dbReference type="EMBL" id="LWHJ01000027">
    <property type="protein sequence ID" value="OAQ39892.1"/>
    <property type="molecule type" value="Genomic_DNA"/>
</dbReference>
<accession>A0A179DGH7</accession>
<feature type="transmembrane region" description="Helical" evidence="5">
    <location>
        <begin position="44"/>
        <end position="67"/>
    </location>
</feature>
<keyword evidence="7" id="KW-1185">Reference proteome</keyword>
<dbReference type="RefSeq" id="WP_068822509.1">
    <property type="nucleotide sequence ID" value="NZ_LWHJ01000027.1"/>
</dbReference>
<name>A0A179DGH7_9SPHI</name>
<dbReference type="STRING" id="1826909.A5893_10020"/>
<comment type="caution">
    <text evidence="6">The sequence shown here is derived from an EMBL/GenBank/DDBJ whole genome shotgun (WGS) entry which is preliminary data.</text>
</comment>